<organism evidence="1 2">
    <name type="scientific">Diphasiastrum complanatum</name>
    <name type="common">Issler's clubmoss</name>
    <name type="synonym">Lycopodium complanatum</name>
    <dbReference type="NCBI Taxonomy" id="34168"/>
    <lineage>
        <taxon>Eukaryota</taxon>
        <taxon>Viridiplantae</taxon>
        <taxon>Streptophyta</taxon>
        <taxon>Embryophyta</taxon>
        <taxon>Tracheophyta</taxon>
        <taxon>Lycopodiopsida</taxon>
        <taxon>Lycopodiales</taxon>
        <taxon>Lycopodiaceae</taxon>
        <taxon>Lycopodioideae</taxon>
        <taxon>Diphasiastrum</taxon>
    </lineage>
</organism>
<proteinExistence type="predicted"/>
<sequence length="749" mass="84562">MLSCDHLSAFIKLFSVFLRDRDATCRLRALTCLGADFKWILFCRQDSLIDLLSLISRRCLDRSKSIRIKAMQSLAGLFSETNKTTITPDRRRVNMMDIGSEVISIAFKLLALSPDSMYYCNDTIEAAGNFLCSTALRGQAMHEHLKSSLDYSYGAFSQKIFSDVIHFHLVGYKEWSEFSATASDATLLKLINFLSMEPDQERLHKKKYQGVLKEAFNALETSRRQKELAACILIAVFSPLTSYNVGNEWNLLLDTIQESVAGTTPCEADQISKTRLIKWSLKALAAVVRNRKTHKNKQVKLLLERHYVSLNEADADSAIECLYSLNNTFEIVKSVLHVYEIQLQILDRSHPLKLLRNYIIFIGNISRNYDLACDAFIQRLRDAQASLAREYVTAEFDYLQQEEQKLQEEDAVLRFSNMLLDGDSVPGCYVPFLQQLSTSETLHTSLRTAAITSLGKYLFASARLANENKHLLEGLMQSTHIPVKLAALDLIQKLILAFPNDFLCMLSRVILTLQDEEVKEAAYCICARLLLEQKLKPDVLLGPICDGLCETNVKIRTVLIFVLKKLLEDAGRSKHQLILSLYKYGASAQARQKLVEVLVEEVLDAADLQSDELASSVVHALTLGQHDATFLASFLNPSSKVLAALEINLTTCPPRIFLQGNPEATSNLIKFVNNHKRQSSRHAASDRQLVARLLELLQNKASMRKRKSQDKAASLAISLENIKDYEHAVEDFKNCRIGNSLWEMMKSDI</sequence>
<evidence type="ECO:0000313" key="2">
    <source>
        <dbReference type="Proteomes" id="UP001162992"/>
    </source>
</evidence>
<gene>
    <name evidence="1" type="ORF">O6H91_12G031500</name>
</gene>
<dbReference type="EMBL" id="CM055103">
    <property type="protein sequence ID" value="KAJ7535399.1"/>
    <property type="molecule type" value="Genomic_DNA"/>
</dbReference>
<dbReference type="Proteomes" id="UP001162992">
    <property type="component" value="Chromosome 12"/>
</dbReference>
<reference evidence="2" key="1">
    <citation type="journal article" date="2024" name="Proc. Natl. Acad. Sci. U.S.A.">
        <title>Extraordinary preservation of gene collinearity over three hundred million years revealed in homosporous lycophytes.</title>
        <authorList>
            <person name="Li C."/>
            <person name="Wickell D."/>
            <person name="Kuo L.Y."/>
            <person name="Chen X."/>
            <person name="Nie B."/>
            <person name="Liao X."/>
            <person name="Peng D."/>
            <person name="Ji J."/>
            <person name="Jenkins J."/>
            <person name="Williams M."/>
            <person name="Shu S."/>
            <person name="Plott C."/>
            <person name="Barry K."/>
            <person name="Rajasekar S."/>
            <person name="Grimwood J."/>
            <person name="Han X."/>
            <person name="Sun S."/>
            <person name="Hou Z."/>
            <person name="He W."/>
            <person name="Dai G."/>
            <person name="Sun C."/>
            <person name="Schmutz J."/>
            <person name="Leebens-Mack J.H."/>
            <person name="Li F.W."/>
            <person name="Wang L."/>
        </authorList>
    </citation>
    <scope>NUCLEOTIDE SEQUENCE [LARGE SCALE GENOMIC DNA]</scope>
    <source>
        <strain evidence="2">cv. PW_Plant_1</strain>
    </source>
</reference>
<accession>A0ACC2C054</accession>
<keyword evidence="2" id="KW-1185">Reference proteome</keyword>
<protein>
    <submittedName>
        <fullName evidence="1">Uncharacterized protein</fullName>
    </submittedName>
</protein>
<name>A0ACC2C054_DIPCM</name>
<evidence type="ECO:0000313" key="1">
    <source>
        <dbReference type="EMBL" id="KAJ7535399.1"/>
    </source>
</evidence>
<comment type="caution">
    <text evidence="1">The sequence shown here is derived from an EMBL/GenBank/DDBJ whole genome shotgun (WGS) entry which is preliminary data.</text>
</comment>